<evidence type="ECO:0000259" key="7">
    <source>
        <dbReference type="PROSITE" id="PS51918"/>
    </source>
</evidence>
<keyword evidence="3" id="KW-0949">S-adenosyl-L-methionine</keyword>
<dbReference type="SFLD" id="SFLDS00029">
    <property type="entry name" value="Radical_SAM"/>
    <property type="match status" value="1"/>
</dbReference>
<evidence type="ECO:0000256" key="5">
    <source>
        <dbReference type="ARBA" id="ARBA00023004"/>
    </source>
</evidence>
<dbReference type="CDD" id="cd21123">
    <property type="entry name" value="SPASM_MftC-like"/>
    <property type="match status" value="1"/>
</dbReference>
<dbReference type="AlphaFoldDB" id="A0A2R6Y474"/>
<dbReference type="Pfam" id="PF13186">
    <property type="entry name" value="SPASM"/>
    <property type="match status" value="1"/>
</dbReference>
<dbReference type="SUPFAM" id="SSF102114">
    <property type="entry name" value="Radical SAM enzymes"/>
    <property type="match status" value="1"/>
</dbReference>
<evidence type="ECO:0000313" key="9">
    <source>
        <dbReference type="Proteomes" id="UP000244338"/>
    </source>
</evidence>
<evidence type="ECO:0000313" key="8">
    <source>
        <dbReference type="EMBL" id="PTQ57453.1"/>
    </source>
</evidence>
<dbReference type="InterPro" id="IPR058240">
    <property type="entry name" value="rSAM_sf"/>
</dbReference>
<dbReference type="InterPro" id="IPR050377">
    <property type="entry name" value="Radical_SAM_PqqE_MftC-like"/>
</dbReference>
<gene>
    <name evidence="8" type="ORF">BSOLF_1608</name>
</gene>
<evidence type="ECO:0000256" key="2">
    <source>
        <dbReference type="ARBA" id="ARBA00022485"/>
    </source>
</evidence>
<reference evidence="9" key="1">
    <citation type="journal article" date="2018" name="Sci. Rep.">
        <title>Lignite coal burning seam in the remote Altai Mountains harbors a hydrogen-driven thermophilic microbial community.</title>
        <authorList>
            <person name="Kadnikov V.V."/>
            <person name="Mardanov A.V."/>
            <person name="Ivasenko D.A."/>
            <person name="Antsiferov D.V."/>
            <person name="Beletsky A.V."/>
            <person name="Karnachuk O.V."/>
            <person name="Ravin N.V."/>
        </authorList>
    </citation>
    <scope>NUCLEOTIDE SEQUENCE [LARGE SCALE GENOMIC DNA]</scope>
</reference>
<dbReference type="GO" id="GO:0051539">
    <property type="term" value="F:4 iron, 4 sulfur cluster binding"/>
    <property type="evidence" value="ECO:0007669"/>
    <property type="project" value="UniProtKB-KW"/>
</dbReference>
<dbReference type="InterPro" id="IPR017200">
    <property type="entry name" value="PqqE-like"/>
</dbReference>
<dbReference type="EMBL" id="PEBX01000007">
    <property type="protein sequence ID" value="PTQ57453.1"/>
    <property type="molecule type" value="Genomic_DNA"/>
</dbReference>
<dbReference type="Gene3D" id="3.20.20.70">
    <property type="entry name" value="Aldolase class I"/>
    <property type="match status" value="1"/>
</dbReference>
<dbReference type="PANTHER" id="PTHR11228">
    <property type="entry name" value="RADICAL SAM DOMAIN PROTEIN"/>
    <property type="match status" value="1"/>
</dbReference>
<dbReference type="PIRSF" id="PIRSF037420">
    <property type="entry name" value="PQQ_syn_pqqE"/>
    <property type="match status" value="1"/>
</dbReference>
<dbReference type="GO" id="GO:0003824">
    <property type="term" value="F:catalytic activity"/>
    <property type="evidence" value="ECO:0007669"/>
    <property type="project" value="InterPro"/>
</dbReference>
<name>A0A2R6Y474_9BACL</name>
<accession>A0A2R6Y474</accession>
<protein>
    <submittedName>
        <fullName evidence="8">Radical SAM domain heme biosynthesis protein</fullName>
    </submittedName>
</protein>
<dbReference type="GO" id="GO:0046872">
    <property type="term" value="F:metal ion binding"/>
    <property type="evidence" value="ECO:0007669"/>
    <property type="project" value="UniProtKB-KW"/>
</dbReference>
<dbReference type="NCBIfam" id="TIGR04053">
    <property type="entry name" value="TIGR04053 family radical SAM/SPASM domain-containing protein"/>
    <property type="match status" value="1"/>
</dbReference>
<organism evidence="8 9">
    <name type="scientific">Candidatus Carbonibacillus altaicus</name>
    <dbReference type="NCBI Taxonomy" id="2163959"/>
    <lineage>
        <taxon>Bacteria</taxon>
        <taxon>Bacillati</taxon>
        <taxon>Bacillota</taxon>
        <taxon>Bacilli</taxon>
        <taxon>Bacillales</taxon>
        <taxon>Candidatus Carbonibacillus</taxon>
    </lineage>
</organism>
<dbReference type="SFLD" id="SFLDG01386">
    <property type="entry name" value="main_SPASM_domain-containing"/>
    <property type="match status" value="1"/>
</dbReference>
<keyword evidence="6" id="KW-0411">Iron-sulfur</keyword>
<feature type="domain" description="Radical SAM core" evidence="7">
    <location>
        <begin position="9"/>
        <end position="247"/>
    </location>
</feature>
<dbReference type="Proteomes" id="UP000244338">
    <property type="component" value="Unassembled WGS sequence"/>
</dbReference>
<dbReference type="Pfam" id="PF04055">
    <property type="entry name" value="Radical_SAM"/>
    <property type="match status" value="1"/>
</dbReference>
<keyword evidence="2" id="KW-0004">4Fe-4S</keyword>
<dbReference type="PANTHER" id="PTHR11228:SF34">
    <property type="entry name" value="TUNGSTEN-CONTAINING ALDEHYDE FERREDOXIN OXIDOREDUCTASE COFACTOR MODIFYING PROTEIN"/>
    <property type="match status" value="1"/>
</dbReference>
<evidence type="ECO:0000256" key="3">
    <source>
        <dbReference type="ARBA" id="ARBA00022691"/>
    </source>
</evidence>
<comment type="caution">
    <text evidence="8">The sequence shown here is derived from an EMBL/GenBank/DDBJ whole genome shotgun (WGS) entry which is preliminary data.</text>
</comment>
<dbReference type="CDD" id="cd01335">
    <property type="entry name" value="Radical_SAM"/>
    <property type="match status" value="1"/>
</dbReference>
<keyword evidence="4" id="KW-0479">Metal-binding</keyword>
<dbReference type="SMART" id="SM00729">
    <property type="entry name" value="Elp3"/>
    <property type="match status" value="1"/>
</dbReference>
<dbReference type="InterPro" id="IPR007197">
    <property type="entry name" value="rSAM"/>
</dbReference>
<comment type="cofactor">
    <cofactor evidence="1">
        <name>[4Fe-4S] cluster</name>
        <dbReference type="ChEBI" id="CHEBI:49883"/>
    </cofactor>
</comment>
<evidence type="ECO:0000256" key="1">
    <source>
        <dbReference type="ARBA" id="ARBA00001966"/>
    </source>
</evidence>
<evidence type="ECO:0000256" key="4">
    <source>
        <dbReference type="ARBA" id="ARBA00022723"/>
    </source>
</evidence>
<dbReference type="InterPro" id="IPR006638">
    <property type="entry name" value="Elp3/MiaA/NifB-like_rSAM"/>
</dbReference>
<keyword evidence="5" id="KW-0408">Iron</keyword>
<sequence length="365" mass="40817">MTRPYRDFSRVPLLVFWEVTQACLLQCTHCRADAQFQADPEELTEEEGYALLRDIAELDQPLLILSGGDPLMRADIFRLTSYAKELGLPVALTPSATPKLTPDKIRQALESGVKSFALSLDASNEKAHDRFRGTPGSYKRTLNALTAMRALGAPVQINTTVSRYNVAMLEEMADLLSGLDIQVWSLFFLVPTGRASQDLMLSAEETEAVFARLYRLEKKVPFIIKTTEAPHYRRFQLISRTREKGEALSTLLTTIEKGILPQGRMPRTRDGNGVLFISHRGDIYPSGFLPIRAGNVRQDKLADIYRHHPLFQTLRDPDQFYGKCSVCEFRKLCGGSRARAYAVTGDVLSAEPTCLYQPRALSGAV</sequence>
<evidence type="ECO:0000256" key="6">
    <source>
        <dbReference type="ARBA" id="ARBA00023014"/>
    </source>
</evidence>
<proteinExistence type="predicted"/>
<dbReference type="InterPro" id="IPR013785">
    <property type="entry name" value="Aldolase_TIM"/>
</dbReference>
<dbReference type="PROSITE" id="PS51918">
    <property type="entry name" value="RADICAL_SAM"/>
    <property type="match status" value="1"/>
</dbReference>
<dbReference type="SFLD" id="SFLDG01067">
    <property type="entry name" value="SPASM/twitch_domain_containing"/>
    <property type="match status" value="1"/>
</dbReference>
<dbReference type="InterPro" id="IPR023885">
    <property type="entry name" value="4Fe4S-binding_SPASM_dom"/>
</dbReference>